<dbReference type="EMBL" id="JAUDFV010000144">
    <property type="protein sequence ID" value="KAL2720722.1"/>
    <property type="molecule type" value="Genomic_DNA"/>
</dbReference>
<comment type="similarity">
    <text evidence="1">Belongs to the protein disulfide isomerase family.</text>
</comment>
<evidence type="ECO:0000256" key="1">
    <source>
        <dbReference type="ARBA" id="ARBA00006347"/>
    </source>
</evidence>
<dbReference type="InterPro" id="IPR017937">
    <property type="entry name" value="Thioredoxin_CS"/>
</dbReference>
<dbReference type="AlphaFoldDB" id="A0ABD2AJC4"/>
<dbReference type="PRINTS" id="PR00421">
    <property type="entry name" value="THIOREDOXIN"/>
</dbReference>
<sequence length="402" mass="46386">MSANLVNFFILKKQICLLLFMLSQVSSGHEDDMYTIQYTQETFLDAIKKENNFVMCGHCQRLSPTWAHLSKIYTEKDDNVKIAKVDCTIDSTLCREHDIAAYPTLKFFKAGESIGIKYKGARDLSSLRLFINDMLESMSMVLIFTLYYIFCYNKDHAPSPPEPVNGLSELTEESFHSHVGKGYHFIKFYAPWCGHCQKLAPIWEELANSLRNDDSVSISRVDCTLFRSICEQFEIKGYPTLLWIEDGKKMDKYTGQRTHEDLKTYVSAMHEKSTEQSTNKDESSEITIHTVLSLTGDSFEHSVEKGLSFVKFFAPWCGHCKRLAPIWEELGRKFFANENVHIAKVDCTLNTSKQLCYEQEVDGFPTLYLYRNGRKVSEYNGPRNLDDLYGFVMNHLRSHDEL</sequence>
<feature type="domain" description="Thioredoxin" evidence="4">
    <location>
        <begin position="156"/>
        <end position="271"/>
    </location>
</feature>
<comment type="caution">
    <text evidence="5">The sequence shown here is derived from an EMBL/GenBank/DDBJ whole genome shotgun (WGS) entry which is preliminary data.</text>
</comment>
<feature type="signal peptide" evidence="3">
    <location>
        <begin position="1"/>
        <end position="28"/>
    </location>
</feature>
<gene>
    <name evidence="5" type="ORF">V1478_009768</name>
</gene>
<dbReference type="InterPro" id="IPR051063">
    <property type="entry name" value="PDI"/>
</dbReference>
<dbReference type="PANTHER" id="PTHR45672:SF3">
    <property type="entry name" value="THIOREDOXIN DOMAIN-CONTAINING PROTEIN 5"/>
    <property type="match status" value="1"/>
</dbReference>
<dbReference type="PANTHER" id="PTHR45672">
    <property type="entry name" value="PROTEIN DISULFIDE-ISOMERASE C17H9.14C-RELATED"/>
    <property type="match status" value="1"/>
</dbReference>
<dbReference type="Proteomes" id="UP001607302">
    <property type="component" value="Unassembled WGS sequence"/>
</dbReference>
<dbReference type="SUPFAM" id="SSF52833">
    <property type="entry name" value="Thioredoxin-like"/>
    <property type="match status" value="3"/>
</dbReference>
<dbReference type="PROSITE" id="PS51352">
    <property type="entry name" value="THIOREDOXIN_2"/>
    <property type="match status" value="3"/>
</dbReference>
<protein>
    <submittedName>
        <fullName evidence="5">Thioredoxin domain-containing protein 5</fullName>
    </submittedName>
</protein>
<keyword evidence="6" id="KW-1185">Reference proteome</keyword>
<evidence type="ECO:0000313" key="6">
    <source>
        <dbReference type="Proteomes" id="UP001607302"/>
    </source>
</evidence>
<dbReference type="GO" id="GO:0005737">
    <property type="term" value="C:cytoplasm"/>
    <property type="evidence" value="ECO:0007669"/>
    <property type="project" value="UniProtKB-ARBA"/>
</dbReference>
<feature type="domain" description="Thioredoxin" evidence="4">
    <location>
        <begin position="11"/>
        <end position="136"/>
    </location>
</feature>
<feature type="chain" id="PRO_5044800198" evidence="3">
    <location>
        <begin position="29"/>
        <end position="402"/>
    </location>
</feature>
<dbReference type="PROSITE" id="PS00194">
    <property type="entry name" value="THIOREDOXIN_1"/>
    <property type="match status" value="2"/>
</dbReference>
<organism evidence="5 6">
    <name type="scientific">Vespula squamosa</name>
    <name type="common">Southern yellow jacket</name>
    <name type="synonym">Wasp</name>
    <dbReference type="NCBI Taxonomy" id="30214"/>
    <lineage>
        <taxon>Eukaryota</taxon>
        <taxon>Metazoa</taxon>
        <taxon>Ecdysozoa</taxon>
        <taxon>Arthropoda</taxon>
        <taxon>Hexapoda</taxon>
        <taxon>Insecta</taxon>
        <taxon>Pterygota</taxon>
        <taxon>Neoptera</taxon>
        <taxon>Endopterygota</taxon>
        <taxon>Hymenoptera</taxon>
        <taxon>Apocrita</taxon>
        <taxon>Aculeata</taxon>
        <taxon>Vespoidea</taxon>
        <taxon>Vespidae</taxon>
        <taxon>Vespinae</taxon>
        <taxon>Vespula</taxon>
    </lineage>
</organism>
<feature type="domain" description="Thioredoxin" evidence="4">
    <location>
        <begin position="277"/>
        <end position="397"/>
    </location>
</feature>
<dbReference type="InterPro" id="IPR036249">
    <property type="entry name" value="Thioredoxin-like_sf"/>
</dbReference>
<name>A0ABD2AJC4_VESSQ</name>
<proteinExistence type="inferred from homology"/>
<dbReference type="GO" id="GO:0012505">
    <property type="term" value="C:endomembrane system"/>
    <property type="evidence" value="ECO:0007669"/>
    <property type="project" value="UniProtKB-ARBA"/>
</dbReference>
<keyword evidence="2 3" id="KW-0732">Signal</keyword>
<dbReference type="InterPro" id="IPR013766">
    <property type="entry name" value="Thioredoxin_domain"/>
</dbReference>
<evidence type="ECO:0000313" key="5">
    <source>
        <dbReference type="EMBL" id="KAL2720722.1"/>
    </source>
</evidence>
<evidence type="ECO:0000256" key="2">
    <source>
        <dbReference type="ARBA" id="ARBA00022729"/>
    </source>
</evidence>
<evidence type="ECO:0000259" key="4">
    <source>
        <dbReference type="PROSITE" id="PS51352"/>
    </source>
</evidence>
<evidence type="ECO:0000256" key="3">
    <source>
        <dbReference type="SAM" id="SignalP"/>
    </source>
</evidence>
<reference evidence="5 6" key="1">
    <citation type="journal article" date="2024" name="Ann. Entomol. Soc. Am.">
        <title>Genomic analyses of the southern and eastern yellowjacket wasps (Hymenoptera: Vespidae) reveal evolutionary signatures of social life.</title>
        <authorList>
            <person name="Catto M.A."/>
            <person name="Caine P.B."/>
            <person name="Orr S.E."/>
            <person name="Hunt B.G."/>
            <person name="Goodisman M.A.D."/>
        </authorList>
    </citation>
    <scope>NUCLEOTIDE SEQUENCE [LARGE SCALE GENOMIC DNA]</scope>
    <source>
        <strain evidence="5">233</strain>
        <tissue evidence="5">Head and thorax</tissue>
    </source>
</reference>
<dbReference type="Pfam" id="PF00085">
    <property type="entry name" value="Thioredoxin"/>
    <property type="match status" value="3"/>
</dbReference>
<dbReference type="Gene3D" id="3.40.30.10">
    <property type="entry name" value="Glutaredoxin"/>
    <property type="match status" value="3"/>
</dbReference>
<accession>A0ABD2AJC4</accession>